<gene>
    <name evidence="1" type="ORF">BPAG_LOCUS13249</name>
</gene>
<keyword evidence="2" id="KW-1185">Reference proteome</keyword>
<evidence type="ECO:0000313" key="3">
    <source>
        <dbReference type="WBParaSite" id="BPAG_0001332101-mRNA-1"/>
    </source>
</evidence>
<reference evidence="1 2" key="2">
    <citation type="submission" date="2018-11" db="EMBL/GenBank/DDBJ databases">
        <authorList>
            <consortium name="Pathogen Informatics"/>
        </authorList>
    </citation>
    <scope>NUCLEOTIDE SEQUENCE [LARGE SCALE GENOMIC DNA]</scope>
</reference>
<dbReference type="EMBL" id="UZAD01013369">
    <property type="protein sequence ID" value="VDN94434.1"/>
    <property type="molecule type" value="Genomic_DNA"/>
</dbReference>
<reference evidence="3" key="1">
    <citation type="submission" date="2017-02" db="UniProtKB">
        <authorList>
            <consortium name="WormBaseParasite"/>
        </authorList>
    </citation>
    <scope>IDENTIFICATION</scope>
</reference>
<accession>A0A0N4TWK7</accession>
<evidence type="ECO:0000313" key="2">
    <source>
        <dbReference type="Proteomes" id="UP000278627"/>
    </source>
</evidence>
<name>A0A0N4TWK7_BRUPA</name>
<dbReference type="Proteomes" id="UP000278627">
    <property type="component" value="Unassembled WGS sequence"/>
</dbReference>
<proteinExistence type="predicted"/>
<organism evidence="3">
    <name type="scientific">Brugia pahangi</name>
    <name type="common">Filarial nematode worm</name>
    <dbReference type="NCBI Taxonomy" id="6280"/>
    <lineage>
        <taxon>Eukaryota</taxon>
        <taxon>Metazoa</taxon>
        <taxon>Ecdysozoa</taxon>
        <taxon>Nematoda</taxon>
        <taxon>Chromadorea</taxon>
        <taxon>Rhabditida</taxon>
        <taxon>Spirurina</taxon>
        <taxon>Spiruromorpha</taxon>
        <taxon>Filarioidea</taxon>
        <taxon>Onchocercidae</taxon>
        <taxon>Brugia</taxon>
    </lineage>
</organism>
<protein>
    <submittedName>
        <fullName evidence="3">Homeobox protein 2-like</fullName>
    </submittedName>
</protein>
<dbReference type="AlphaFoldDB" id="A0A0N4TWK7"/>
<evidence type="ECO:0000313" key="1">
    <source>
        <dbReference type="EMBL" id="VDN94434.1"/>
    </source>
</evidence>
<dbReference type="WBParaSite" id="BPAG_0001332101-mRNA-1">
    <property type="protein sequence ID" value="BPAG_0001332101-mRNA-1"/>
    <property type="gene ID" value="BPAG_0001332101"/>
</dbReference>
<sequence length="99" mass="11169">MKSDAKVDSGSNYTNDVSLFAYPSMQLTKSRPNFHNYSTICYDSGFNNNKSNDSSSNNSTNNNRKFDITTKMLKINASKLNNNIANVPKQLNKFFLSKI</sequence>